<dbReference type="OMA" id="CANIGQP"/>
<sequence length="184" mass="19221">MLRYLLLALVCFITVNAETFEELHQLFKRESGLPYDTLPNTTCATPAVCSNIQQPVTCRCSGMLTVCQNTNKQYCWGSTTLTQNSSCPAVPSECSSQFNGTANCLCNSQNVICVDSSNHYCFGNVGASSSVSLAQIPTSAILSASGDASNAASSNGSEQSAATSLQPMAAAALLALVAFAMSFA</sequence>
<protein>
    <recommendedName>
        <fullName evidence="4">Extracellular membrane protein CFEM domain-containing protein</fullName>
    </recommendedName>
</protein>
<evidence type="ECO:0008006" key="4">
    <source>
        <dbReference type="Google" id="ProtNLM"/>
    </source>
</evidence>
<gene>
    <name evidence="2" type="ORF">BCR43DRAFT_488664</name>
</gene>
<reference evidence="2 3" key="1">
    <citation type="submission" date="2016-07" db="EMBL/GenBank/DDBJ databases">
        <title>Pervasive Adenine N6-methylation of Active Genes in Fungi.</title>
        <authorList>
            <consortium name="DOE Joint Genome Institute"/>
            <person name="Mondo S.J."/>
            <person name="Dannebaum R.O."/>
            <person name="Kuo R.C."/>
            <person name="Labutti K."/>
            <person name="Haridas S."/>
            <person name="Kuo A."/>
            <person name="Salamov A."/>
            <person name="Ahrendt S.R."/>
            <person name="Lipzen A."/>
            <person name="Sullivan W."/>
            <person name="Andreopoulos W.B."/>
            <person name="Clum A."/>
            <person name="Lindquist E."/>
            <person name="Daum C."/>
            <person name="Ramamoorthy G.K."/>
            <person name="Gryganskyi A."/>
            <person name="Culley D."/>
            <person name="Magnuson J.K."/>
            <person name="James T.Y."/>
            <person name="O'Malley M.A."/>
            <person name="Stajich J.E."/>
            <person name="Spatafora J.W."/>
            <person name="Visel A."/>
            <person name="Grigoriev I.V."/>
        </authorList>
    </citation>
    <scope>NUCLEOTIDE SEQUENCE [LARGE SCALE GENOMIC DNA]</scope>
    <source>
        <strain evidence="2 3">NRRL 2496</strain>
    </source>
</reference>
<dbReference type="AlphaFoldDB" id="A0A1X2HJ83"/>
<keyword evidence="1" id="KW-0732">Signal</keyword>
<accession>A0A1X2HJ83</accession>
<organism evidence="2 3">
    <name type="scientific">Syncephalastrum racemosum</name>
    <name type="common">Filamentous fungus</name>
    <dbReference type="NCBI Taxonomy" id="13706"/>
    <lineage>
        <taxon>Eukaryota</taxon>
        <taxon>Fungi</taxon>
        <taxon>Fungi incertae sedis</taxon>
        <taxon>Mucoromycota</taxon>
        <taxon>Mucoromycotina</taxon>
        <taxon>Mucoromycetes</taxon>
        <taxon>Mucorales</taxon>
        <taxon>Syncephalastraceae</taxon>
        <taxon>Syncephalastrum</taxon>
    </lineage>
</organism>
<proteinExistence type="predicted"/>
<dbReference type="InParanoid" id="A0A1X2HJ83"/>
<keyword evidence="3" id="KW-1185">Reference proteome</keyword>
<feature type="chain" id="PRO_5013230783" description="Extracellular membrane protein CFEM domain-containing protein" evidence="1">
    <location>
        <begin position="18"/>
        <end position="184"/>
    </location>
</feature>
<comment type="caution">
    <text evidence="2">The sequence shown here is derived from an EMBL/GenBank/DDBJ whole genome shotgun (WGS) entry which is preliminary data.</text>
</comment>
<name>A0A1X2HJ83_SYNRA</name>
<evidence type="ECO:0000256" key="1">
    <source>
        <dbReference type="SAM" id="SignalP"/>
    </source>
</evidence>
<evidence type="ECO:0000313" key="3">
    <source>
        <dbReference type="Proteomes" id="UP000242180"/>
    </source>
</evidence>
<evidence type="ECO:0000313" key="2">
    <source>
        <dbReference type="EMBL" id="ORY99062.1"/>
    </source>
</evidence>
<dbReference type="EMBL" id="MCGN01000003">
    <property type="protein sequence ID" value="ORY99062.1"/>
    <property type="molecule type" value="Genomic_DNA"/>
</dbReference>
<dbReference type="OrthoDB" id="2285968at2759"/>
<dbReference type="Proteomes" id="UP000242180">
    <property type="component" value="Unassembled WGS sequence"/>
</dbReference>
<feature type="signal peptide" evidence="1">
    <location>
        <begin position="1"/>
        <end position="17"/>
    </location>
</feature>